<sequence>MTTRTWTGILGVGALALAVSLALPATAQTTAPAPSAHKVPMHPSALTLGSHRTRPHHQGVGRLGNTRGRQLHTTPIHGTMAGPRI</sequence>
<gene>
    <name evidence="3" type="ORF">DFR50_1084</name>
</gene>
<dbReference type="AlphaFoldDB" id="A0A366FLD6"/>
<accession>A0A366FLD6</accession>
<dbReference type="Proteomes" id="UP000253529">
    <property type="component" value="Unassembled WGS sequence"/>
</dbReference>
<feature type="region of interest" description="Disordered" evidence="1">
    <location>
        <begin position="31"/>
        <end position="85"/>
    </location>
</feature>
<comment type="caution">
    <text evidence="3">The sequence shown here is derived from an EMBL/GenBank/DDBJ whole genome shotgun (WGS) entry which is preliminary data.</text>
</comment>
<feature type="chain" id="PRO_5017084204" evidence="2">
    <location>
        <begin position="28"/>
        <end position="85"/>
    </location>
</feature>
<protein>
    <submittedName>
        <fullName evidence="3">Uncharacterized protein</fullName>
    </submittedName>
</protein>
<dbReference type="RefSeq" id="WP_113888759.1">
    <property type="nucleotide sequence ID" value="NZ_QNRK01000008.1"/>
</dbReference>
<name>A0A366FLD6_9HYPH</name>
<feature type="signal peptide" evidence="2">
    <location>
        <begin position="1"/>
        <end position="27"/>
    </location>
</feature>
<keyword evidence="4" id="KW-1185">Reference proteome</keyword>
<reference evidence="3 4" key="1">
    <citation type="submission" date="2018-06" db="EMBL/GenBank/DDBJ databases">
        <title>Genomic Encyclopedia of Type Strains, Phase IV (KMG-IV): sequencing the most valuable type-strain genomes for metagenomic binning, comparative biology and taxonomic classification.</title>
        <authorList>
            <person name="Goeker M."/>
        </authorList>
    </citation>
    <scope>NUCLEOTIDE SEQUENCE [LARGE SCALE GENOMIC DNA]</scope>
    <source>
        <strain evidence="3 4">DSM 24875</strain>
    </source>
</reference>
<evidence type="ECO:0000313" key="3">
    <source>
        <dbReference type="EMBL" id="RBP15448.1"/>
    </source>
</evidence>
<keyword evidence="2" id="KW-0732">Signal</keyword>
<evidence type="ECO:0000256" key="2">
    <source>
        <dbReference type="SAM" id="SignalP"/>
    </source>
</evidence>
<dbReference type="EMBL" id="QNRK01000008">
    <property type="protein sequence ID" value="RBP15448.1"/>
    <property type="molecule type" value="Genomic_DNA"/>
</dbReference>
<proteinExistence type="predicted"/>
<evidence type="ECO:0000313" key="4">
    <source>
        <dbReference type="Proteomes" id="UP000253529"/>
    </source>
</evidence>
<organism evidence="3 4">
    <name type="scientific">Roseiarcus fermentans</name>
    <dbReference type="NCBI Taxonomy" id="1473586"/>
    <lineage>
        <taxon>Bacteria</taxon>
        <taxon>Pseudomonadati</taxon>
        <taxon>Pseudomonadota</taxon>
        <taxon>Alphaproteobacteria</taxon>
        <taxon>Hyphomicrobiales</taxon>
        <taxon>Roseiarcaceae</taxon>
        <taxon>Roseiarcus</taxon>
    </lineage>
</organism>
<evidence type="ECO:0000256" key="1">
    <source>
        <dbReference type="SAM" id="MobiDB-lite"/>
    </source>
</evidence>